<dbReference type="EMBL" id="CYXT01000009">
    <property type="protein sequence ID" value="CUM91866.1"/>
    <property type="molecule type" value="Genomic_DNA"/>
</dbReference>
<dbReference type="Gene3D" id="3.40.50.1970">
    <property type="match status" value="1"/>
</dbReference>
<dbReference type="CDD" id="cd08175">
    <property type="entry name" value="G1PDH"/>
    <property type="match status" value="1"/>
</dbReference>
<evidence type="ECO:0000256" key="8">
    <source>
        <dbReference type="ARBA" id="ARBA00023209"/>
    </source>
</evidence>
<dbReference type="GO" id="GO:0046872">
    <property type="term" value="F:metal ion binding"/>
    <property type="evidence" value="ECO:0007669"/>
    <property type="project" value="UniProtKB-KW"/>
</dbReference>
<evidence type="ECO:0000256" key="6">
    <source>
        <dbReference type="ARBA" id="ARBA00023027"/>
    </source>
</evidence>
<keyword evidence="5 10" id="KW-0560">Oxidoreductase</keyword>
<dbReference type="SUPFAM" id="SSF56796">
    <property type="entry name" value="Dehydroquinate synthase-like"/>
    <property type="match status" value="1"/>
</dbReference>
<dbReference type="PANTHER" id="PTHR43616">
    <property type="entry name" value="GLYCEROL DEHYDROGENASE"/>
    <property type="match status" value="1"/>
</dbReference>
<dbReference type="GO" id="GO:0050492">
    <property type="term" value="F:glycerol-1-phosphate dehydrogenase [NAD(P)+] activity"/>
    <property type="evidence" value="ECO:0007669"/>
    <property type="project" value="UniProtKB-EC"/>
</dbReference>
<keyword evidence="4" id="KW-0521">NADP</keyword>
<evidence type="ECO:0000256" key="5">
    <source>
        <dbReference type="ARBA" id="ARBA00023002"/>
    </source>
</evidence>
<evidence type="ECO:0000256" key="7">
    <source>
        <dbReference type="ARBA" id="ARBA00023098"/>
    </source>
</evidence>
<proteinExistence type="predicted"/>
<gene>
    <name evidence="10" type="primary">egsA_1</name>
    <name evidence="10" type="ORF">ERS852425_01452</name>
</gene>
<evidence type="ECO:0000313" key="11">
    <source>
        <dbReference type="Proteomes" id="UP000095598"/>
    </source>
</evidence>
<evidence type="ECO:0000256" key="1">
    <source>
        <dbReference type="ARBA" id="ARBA00022490"/>
    </source>
</evidence>
<dbReference type="EC" id="1.1.1.261" evidence="10"/>
<evidence type="ECO:0000313" key="10">
    <source>
        <dbReference type="EMBL" id="CUM91866.1"/>
    </source>
</evidence>
<accession>A0A173SPG0</accession>
<dbReference type="GO" id="GO:0005829">
    <property type="term" value="C:cytosol"/>
    <property type="evidence" value="ECO:0007669"/>
    <property type="project" value="TreeGrafter"/>
</dbReference>
<dbReference type="AlphaFoldDB" id="A0A173SPG0"/>
<evidence type="ECO:0000256" key="9">
    <source>
        <dbReference type="ARBA" id="ARBA00023264"/>
    </source>
</evidence>
<evidence type="ECO:0000256" key="4">
    <source>
        <dbReference type="ARBA" id="ARBA00022857"/>
    </source>
</evidence>
<dbReference type="Gene3D" id="1.20.1090.10">
    <property type="entry name" value="Dehydroquinate synthase-like - alpha domain"/>
    <property type="match status" value="1"/>
</dbReference>
<keyword evidence="6" id="KW-0520">NAD</keyword>
<organism evidence="10 11">
    <name type="scientific">Anaerostipes hadrus</name>
    <dbReference type="NCBI Taxonomy" id="649756"/>
    <lineage>
        <taxon>Bacteria</taxon>
        <taxon>Bacillati</taxon>
        <taxon>Bacillota</taxon>
        <taxon>Clostridia</taxon>
        <taxon>Lachnospirales</taxon>
        <taxon>Lachnospiraceae</taxon>
        <taxon>Anaerostipes</taxon>
    </lineage>
</organism>
<keyword evidence="7" id="KW-0443">Lipid metabolism</keyword>
<keyword evidence="3" id="KW-0479">Metal-binding</keyword>
<dbReference type="GO" id="GO:0008654">
    <property type="term" value="P:phospholipid biosynthetic process"/>
    <property type="evidence" value="ECO:0007669"/>
    <property type="project" value="UniProtKB-KW"/>
</dbReference>
<reference evidence="10 11" key="1">
    <citation type="submission" date="2015-09" db="EMBL/GenBank/DDBJ databases">
        <authorList>
            <consortium name="Pathogen Informatics"/>
        </authorList>
    </citation>
    <scope>NUCLEOTIDE SEQUENCE [LARGE SCALE GENOMIC DNA]</scope>
    <source>
        <strain evidence="10 11">2789STDY5608868</strain>
    </source>
</reference>
<keyword evidence="2" id="KW-0444">Lipid biosynthesis</keyword>
<dbReference type="InterPro" id="IPR032837">
    <property type="entry name" value="G1PDH"/>
</dbReference>
<sequence length="430" mass="47903">MKIDVNQFLKPCSCGRKHEIVVDDIIIDSGAINQLPEILKRPAYADKKSLVMICDENTYEAAGKQVEALVPGLKKIVLDPDNLHANEHGVEAAKKGLDEIGDVDMMIAVGSGTVHDITRFHAYEMKIPFFSVPTAASVDGFVSTVAAMTWHGFKKSFTAVSPVVVIADTDIFKKAPLRLTASGVSDLLGKYTALADWKITHLLTGEYICKEICDMEYQALDSLISSLDGLKTGDTKAYEDLMYGLLLSGLAMQMTGNSRPASGAEHHMSHLWEMEVLNDYIDFYHGEKVGVGLVLSSKIYHKAADKMLAGEFKVKDKMPIEEDLIREKFNKPGMFDIIMEENTPNLLEQVDSKKLIEHKEEIAAIINEIPTDEELIAMINKVEGVKSLEDLGFGESYQAETARLSPYVRARITFMRLLKFYDFYEEVISC</sequence>
<evidence type="ECO:0000256" key="2">
    <source>
        <dbReference type="ARBA" id="ARBA00022516"/>
    </source>
</evidence>
<dbReference type="InterPro" id="IPR016205">
    <property type="entry name" value="Glycerol_DH"/>
</dbReference>
<keyword evidence="9" id="KW-1208">Phospholipid metabolism</keyword>
<protein>
    <submittedName>
        <fullName evidence="10">Glycerol-1-phosphate dehydrogenase [NAD(P)+]</fullName>
        <ecNumber evidence="10">1.1.1.261</ecNumber>
    </submittedName>
</protein>
<name>A0A173SPG0_ANAHA</name>
<evidence type="ECO:0000256" key="3">
    <source>
        <dbReference type="ARBA" id="ARBA00022723"/>
    </source>
</evidence>
<keyword evidence="1" id="KW-0963">Cytoplasm</keyword>
<keyword evidence="8" id="KW-0594">Phospholipid biosynthesis</keyword>
<dbReference type="RefSeq" id="WP_055258459.1">
    <property type="nucleotide sequence ID" value="NZ_CYXT01000009.1"/>
</dbReference>
<dbReference type="PANTHER" id="PTHR43616:SF5">
    <property type="entry name" value="GLYCEROL DEHYDROGENASE 1"/>
    <property type="match status" value="1"/>
</dbReference>
<dbReference type="Proteomes" id="UP000095598">
    <property type="component" value="Unassembled WGS sequence"/>
</dbReference>
<dbReference type="Pfam" id="PF13685">
    <property type="entry name" value="Fe-ADH_2"/>
    <property type="match status" value="1"/>
</dbReference>